<dbReference type="EMBL" id="CYKH01000857">
    <property type="protein sequence ID" value="CUG52962.1"/>
    <property type="molecule type" value="Genomic_DNA"/>
</dbReference>
<dbReference type="InterPro" id="IPR053915">
    <property type="entry name" value="DGF-1_b-sheet_dom"/>
</dbReference>
<dbReference type="Proteomes" id="UP000051952">
    <property type="component" value="Unassembled WGS sequence"/>
</dbReference>
<proteinExistence type="predicted"/>
<organism evidence="5 6">
    <name type="scientific">Bodo saltans</name>
    <name type="common">Flagellated protozoan</name>
    <dbReference type="NCBI Taxonomy" id="75058"/>
    <lineage>
        <taxon>Eukaryota</taxon>
        <taxon>Discoba</taxon>
        <taxon>Euglenozoa</taxon>
        <taxon>Kinetoplastea</taxon>
        <taxon>Metakinetoplastina</taxon>
        <taxon>Eubodonida</taxon>
        <taxon>Bodonidae</taxon>
        <taxon>Bodo</taxon>
    </lineage>
</organism>
<evidence type="ECO:0000313" key="5">
    <source>
        <dbReference type="EMBL" id="CUG52962.1"/>
    </source>
</evidence>
<reference evidence="6" key="1">
    <citation type="submission" date="2015-09" db="EMBL/GenBank/DDBJ databases">
        <authorList>
            <consortium name="Pathogen Informatics"/>
        </authorList>
    </citation>
    <scope>NUCLEOTIDE SEQUENCE [LARGE SCALE GENOMIC DNA]</scope>
    <source>
        <strain evidence="6">Lake Konstanz</strain>
    </source>
</reference>
<accession>A0A0S4J1Q4</accession>
<dbReference type="Pfam" id="PF22279">
    <property type="entry name" value="DGF-1_N"/>
    <property type="match status" value="1"/>
</dbReference>
<protein>
    <submittedName>
        <fullName evidence="5">Dispersed gene family protein 1 (DGF-1), putative</fullName>
    </submittedName>
</protein>
<dbReference type="VEuPathDB" id="TriTrypDB:BSAL_80750"/>
<feature type="signal peptide" evidence="2">
    <location>
        <begin position="1"/>
        <end position="24"/>
    </location>
</feature>
<feature type="compositionally biased region" description="Polar residues" evidence="1">
    <location>
        <begin position="491"/>
        <end position="503"/>
    </location>
</feature>
<evidence type="ECO:0000259" key="4">
    <source>
        <dbReference type="Pfam" id="PF22279"/>
    </source>
</evidence>
<evidence type="ECO:0000259" key="3">
    <source>
        <dbReference type="Pfam" id="PF22274"/>
    </source>
</evidence>
<evidence type="ECO:0000313" key="6">
    <source>
        <dbReference type="Proteomes" id="UP000051952"/>
    </source>
</evidence>
<evidence type="ECO:0000256" key="1">
    <source>
        <dbReference type="SAM" id="MobiDB-lite"/>
    </source>
</evidence>
<feature type="region of interest" description="Disordered" evidence="1">
    <location>
        <begin position="491"/>
        <end position="519"/>
    </location>
</feature>
<name>A0A0S4J1Q4_BODSA</name>
<dbReference type="InterPro" id="IPR053914">
    <property type="entry name" value="DGF-1_N"/>
</dbReference>
<dbReference type="AlphaFoldDB" id="A0A0S4J1Q4"/>
<evidence type="ECO:0000256" key="2">
    <source>
        <dbReference type="SAM" id="SignalP"/>
    </source>
</evidence>
<gene>
    <name evidence="5" type="ORF">BSAL_80750</name>
</gene>
<feature type="non-terminal residue" evidence="5">
    <location>
        <position position="536"/>
    </location>
</feature>
<sequence>MLLINLFMMIALLTSCLHVSCVSAQQRRVINGGTVTSAITITAPQTIVEITGVTFSGSSASIVISIVGMSSSVRPVWVTFCNCVFINGAALYFTADASDSDARKAKQPVYISIEGTRFTDGGLGFTGHFPSNSRIVIAHCSSYINSRASLLPLWGATFPGYTDGRFAYWMALFKVYLYTKSSILFTGCFFGGTWASGQGSAAHASFPISLAYEFSLNDQSTFWMRNTTTAKVFMIHGHGAMSVTTRSSFVVENMTMVCDRFCISFADGSLTFDDRSAFVMAYNSASVPLGEEGEDLFYTGAATVFSSNSAFLIHHNVLSPYRYAFSSDSFTVKGNSIASFYMNTVAGTPWKMNIAKNTGGIAVAQCNDLAGVPLRQVAQYETAGLLGLTAASGCPRRASECQYSNSSCFMPGTIGLTTTCGCQCNSIGMGPDCLGTIRPLYVNQCIETASLLPTLTQRITLTERESASRTVNAATVTHLKGTHSVSSSITEWLTNTKTKSPTITRDRKREASNTRRATPTHINAHVRADADAVGDA</sequence>
<feature type="compositionally biased region" description="Basic and acidic residues" evidence="1">
    <location>
        <begin position="504"/>
        <end position="513"/>
    </location>
</feature>
<feature type="domain" description="Dispersed gene family protein 1 beta-sheet" evidence="3">
    <location>
        <begin position="78"/>
        <end position="177"/>
    </location>
</feature>
<dbReference type="Pfam" id="PF22274">
    <property type="entry name" value="DGF-1_beta-sheet"/>
    <property type="match status" value="1"/>
</dbReference>
<feature type="domain" description="Dispersed gene family protein 1 N-terminal" evidence="4">
    <location>
        <begin position="335"/>
        <end position="434"/>
    </location>
</feature>
<keyword evidence="6" id="KW-1185">Reference proteome</keyword>
<feature type="chain" id="PRO_5006621883" evidence="2">
    <location>
        <begin position="25"/>
        <end position="536"/>
    </location>
</feature>
<keyword evidence="2" id="KW-0732">Signal</keyword>